<feature type="domain" description="Nucleolar protein 10-like N-terminal" evidence="10">
    <location>
        <begin position="1"/>
        <end position="364"/>
    </location>
</feature>
<evidence type="ECO:0000256" key="2">
    <source>
        <dbReference type="ARBA" id="ARBA00005264"/>
    </source>
</evidence>
<keyword evidence="12" id="KW-1185">Reference proteome</keyword>
<evidence type="ECO:0000259" key="9">
    <source>
        <dbReference type="Pfam" id="PF23097"/>
    </source>
</evidence>
<organism evidence="11 12">
    <name type="scientific">Strongylocentrotus purpuratus</name>
    <name type="common">Purple sea urchin</name>
    <dbReference type="NCBI Taxonomy" id="7668"/>
    <lineage>
        <taxon>Eukaryota</taxon>
        <taxon>Metazoa</taxon>
        <taxon>Echinodermata</taxon>
        <taxon>Eleutherozoa</taxon>
        <taxon>Echinozoa</taxon>
        <taxon>Echinoidea</taxon>
        <taxon>Euechinoidea</taxon>
        <taxon>Echinacea</taxon>
        <taxon>Camarodonta</taxon>
        <taxon>Echinidea</taxon>
        <taxon>Strongylocentrotidae</taxon>
        <taxon>Strongylocentrotus</taxon>
    </lineage>
</organism>
<dbReference type="InterPro" id="IPR040382">
    <property type="entry name" value="NOL10/Enp2"/>
</dbReference>
<name>A0A7M7REC5_STRPU</name>
<feature type="region of interest" description="Disordered" evidence="7">
    <location>
        <begin position="525"/>
        <end position="588"/>
    </location>
</feature>
<proteinExistence type="inferred from homology"/>
<dbReference type="Pfam" id="PF23098">
    <property type="entry name" value="Beta-prop_NOL10_N"/>
    <property type="match status" value="1"/>
</dbReference>
<evidence type="ECO:0000256" key="1">
    <source>
        <dbReference type="ARBA" id="ARBA00004604"/>
    </source>
</evidence>
<feature type="compositionally biased region" description="Basic and acidic residues" evidence="7">
    <location>
        <begin position="551"/>
        <end position="580"/>
    </location>
</feature>
<evidence type="ECO:0000256" key="3">
    <source>
        <dbReference type="ARBA" id="ARBA00015517"/>
    </source>
</evidence>
<dbReference type="OMA" id="GYFMDVR"/>
<dbReference type="Gene3D" id="2.130.10.10">
    <property type="entry name" value="YVTN repeat-like/Quinoprotein amine dehydrogenase"/>
    <property type="match status" value="1"/>
</dbReference>
<dbReference type="EnsemblMetazoa" id="XM_790319">
    <property type="protein sequence ID" value="XP_795412"/>
    <property type="gene ID" value="LOC590723"/>
</dbReference>
<reference evidence="11" key="2">
    <citation type="submission" date="2021-01" db="UniProtKB">
        <authorList>
            <consortium name="EnsemblMetazoa"/>
        </authorList>
    </citation>
    <scope>IDENTIFICATION</scope>
</reference>
<dbReference type="CTD" id="79954"/>
<sequence length="683" mass="77883">MQVSSANNVKVYNLSTGKSLPEWLSDRKKRALQKSDHDVQKRIQLIQDFEMPTVSGCIQVSPDGQYILATGTYKPRVRCYDVNHLSMKFERCMDSEVVKFHVMSEDYSKLVFLQCDRYVEFHAKYGRYHRLRIPKFGRDLTYHKPTCDLFLVGVSPEIYRINLEQGRFLSPFVSDSVAINTCSVNPIHQLLAVGTIEGRVECWDPRTRRKAGVLDCALSSITPQTQVKGVPAVTSLAFNGAMRMAVGTSTGQVLMYDIRSNKPMLVKDHRNGLAIRSLEFSPATEMVVSADSRAAKIWSQSDGKPYVTVEAEHDFNDVCLVPNSGLMLMACEEPKLLSYFIPGLGQAPKWCSFLDSLTEELEENPTSAVYDDYKFVTKTELESLGLSHLIGTSLLRAYMHGYFMDIRLYHKAKSIADPFAYQEYRKNKIKEKIEEQRTSRVKVKKLPSVNAALAEKLQDEQLSEKAKKAKKEGAANILSDDRFSALFKNPDFQVDQESEEFRLVQPLVNKQSKKKEKPAIVEQFEELDPQDEEMEGRASSDGDSSSDEDDRSWQEELRRQHFILRQEREMKKEAARERDGQTAGPKFYELKSGEEFSMAAKKTEGALKRLKKASLAERVEKEADFLRRTSSSLGNQQISFKSVKNDKNQKNREAAAEHHKERRKLRRSAGNLSKKKHNRTTTS</sequence>
<dbReference type="InterPro" id="IPR036322">
    <property type="entry name" value="WD40_repeat_dom_sf"/>
</dbReference>
<feature type="compositionally biased region" description="Basic and acidic residues" evidence="7">
    <location>
        <begin position="643"/>
        <end position="659"/>
    </location>
</feature>
<dbReference type="PANTHER" id="PTHR14927">
    <property type="entry name" value="NUCLEOLAR PROTEIN 10"/>
    <property type="match status" value="1"/>
</dbReference>
<dbReference type="Pfam" id="PF08159">
    <property type="entry name" value="NUC153"/>
    <property type="match status" value="1"/>
</dbReference>
<comment type="subcellular location">
    <subcellularLocation>
        <location evidence="1">Nucleus</location>
        <location evidence="1">Nucleolus</location>
    </subcellularLocation>
</comment>
<feature type="domain" description="NUC153" evidence="8">
    <location>
        <begin position="480"/>
        <end position="506"/>
    </location>
</feature>
<feature type="compositionally biased region" description="Polar residues" evidence="7">
    <location>
        <begin position="628"/>
        <end position="642"/>
    </location>
</feature>
<feature type="compositionally biased region" description="Basic residues" evidence="7">
    <location>
        <begin position="660"/>
        <end position="683"/>
    </location>
</feature>
<dbReference type="PANTHER" id="PTHR14927:SF0">
    <property type="entry name" value="NUCLEOLAR PROTEIN 10"/>
    <property type="match status" value="1"/>
</dbReference>
<evidence type="ECO:0000256" key="4">
    <source>
        <dbReference type="ARBA" id="ARBA00022574"/>
    </source>
</evidence>
<dbReference type="GO" id="GO:0000462">
    <property type="term" value="P:maturation of SSU-rRNA from tricistronic rRNA transcript (SSU-rRNA, 5.8S rRNA, LSU-rRNA)"/>
    <property type="evidence" value="ECO:0000318"/>
    <property type="project" value="GO_Central"/>
</dbReference>
<keyword evidence="6" id="KW-0539">Nucleus</keyword>
<evidence type="ECO:0000313" key="12">
    <source>
        <dbReference type="Proteomes" id="UP000007110"/>
    </source>
</evidence>
<feature type="compositionally biased region" description="Acidic residues" evidence="7">
    <location>
        <begin position="525"/>
        <end position="534"/>
    </location>
</feature>
<dbReference type="GeneID" id="590723"/>
<protein>
    <recommendedName>
        <fullName evidence="3">Nucleolar protein 10</fullName>
    </recommendedName>
</protein>
<feature type="domain" description="Nucleolar protein 10-like second" evidence="9">
    <location>
        <begin position="369"/>
        <end position="417"/>
    </location>
</feature>
<dbReference type="SMART" id="SM00320">
    <property type="entry name" value="WD40"/>
    <property type="match status" value="4"/>
</dbReference>
<evidence type="ECO:0000313" key="11">
    <source>
        <dbReference type="EnsemblMetazoa" id="XP_795412"/>
    </source>
</evidence>
<evidence type="ECO:0000256" key="7">
    <source>
        <dbReference type="SAM" id="MobiDB-lite"/>
    </source>
</evidence>
<comment type="similarity">
    <text evidence="2">Belongs to the WD repeat NOL10/ENP2 family.</text>
</comment>
<dbReference type="InterPro" id="IPR012580">
    <property type="entry name" value="NUC153"/>
</dbReference>
<dbReference type="AlphaFoldDB" id="A0A7M7REC5"/>
<keyword evidence="4" id="KW-0853">WD repeat</keyword>
<reference evidence="12" key="1">
    <citation type="submission" date="2015-02" db="EMBL/GenBank/DDBJ databases">
        <title>Genome sequencing for Strongylocentrotus purpuratus.</title>
        <authorList>
            <person name="Murali S."/>
            <person name="Liu Y."/>
            <person name="Vee V."/>
            <person name="English A."/>
            <person name="Wang M."/>
            <person name="Skinner E."/>
            <person name="Han Y."/>
            <person name="Muzny D.M."/>
            <person name="Worley K.C."/>
            <person name="Gibbs R.A."/>
        </authorList>
    </citation>
    <scope>NUCLEOTIDE SEQUENCE</scope>
</reference>
<dbReference type="GO" id="GO:0005730">
    <property type="term" value="C:nucleolus"/>
    <property type="evidence" value="ECO:0000318"/>
    <property type="project" value="GO_Central"/>
</dbReference>
<dbReference type="Pfam" id="PF23097">
    <property type="entry name" value="NOL10_2nd"/>
    <property type="match status" value="1"/>
</dbReference>
<dbReference type="OrthoDB" id="273340at2759"/>
<dbReference type="InterPro" id="IPR015943">
    <property type="entry name" value="WD40/YVTN_repeat-like_dom_sf"/>
</dbReference>
<keyword evidence="5" id="KW-0677">Repeat</keyword>
<feature type="region of interest" description="Disordered" evidence="7">
    <location>
        <begin position="627"/>
        <end position="683"/>
    </location>
</feature>
<dbReference type="InterPro" id="IPR001680">
    <property type="entry name" value="WD40_rpt"/>
</dbReference>
<evidence type="ECO:0000256" key="5">
    <source>
        <dbReference type="ARBA" id="ARBA00022737"/>
    </source>
</evidence>
<dbReference type="KEGG" id="spu:590723"/>
<dbReference type="FunFam" id="2.130.10.10:FF:001909">
    <property type="entry name" value="WD repeat, SAM and U-box domain-containing protein"/>
    <property type="match status" value="1"/>
</dbReference>
<accession>A0A7M7REC5</accession>
<dbReference type="InterPro" id="IPR056551">
    <property type="entry name" value="Beta-prop_NOL10_N"/>
</dbReference>
<dbReference type="GO" id="GO:0032040">
    <property type="term" value="C:small-subunit processome"/>
    <property type="evidence" value="ECO:0000318"/>
    <property type="project" value="GO_Central"/>
</dbReference>
<dbReference type="InParanoid" id="A0A7M7REC5"/>
<dbReference type="SUPFAM" id="SSF50978">
    <property type="entry name" value="WD40 repeat-like"/>
    <property type="match status" value="1"/>
</dbReference>
<dbReference type="RefSeq" id="XP_795412.4">
    <property type="nucleotide sequence ID" value="XM_790319.5"/>
</dbReference>
<evidence type="ECO:0000256" key="6">
    <source>
        <dbReference type="ARBA" id="ARBA00023242"/>
    </source>
</evidence>
<evidence type="ECO:0000259" key="8">
    <source>
        <dbReference type="Pfam" id="PF08159"/>
    </source>
</evidence>
<evidence type="ECO:0000259" key="10">
    <source>
        <dbReference type="Pfam" id="PF23098"/>
    </source>
</evidence>
<dbReference type="InterPro" id="IPR056550">
    <property type="entry name" value="NOL10_2nd"/>
</dbReference>
<dbReference type="FunCoup" id="A0A7M7REC5">
    <property type="interactions" value="2054"/>
</dbReference>
<dbReference type="Proteomes" id="UP000007110">
    <property type="component" value="Unassembled WGS sequence"/>
</dbReference>